<reference evidence="1 2" key="1">
    <citation type="submission" date="2017-10" db="EMBL/GenBank/DDBJ databases">
        <title>Resolving the taxonomy of Roseburia spp., Eubacterium rectale and Agathobacter spp. through phylogenomic analysis.</title>
        <authorList>
            <person name="Sheridan P.O."/>
            <person name="Walker A.W."/>
            <person name="Duncan S.H."/>
            <person name="Scott K.P."/>
            <person name="Toole P.W.O."/>
            <person name="Luis P."/>
            <person name="Flint H.J."/>
        </authorList>
    </citation>
    <scope>NUCLEOTIDE SEQUENCE [LARGE SCALE GENOMIC DNA]</scope>
    <source>
        <strain evidence="1 2">JK623</strain>
    </source>
</reference>
<proteinExistence type="predicted"/>
<dbReference type="Proteomes" id="UP000224563">
    <property type="component" value="Unassembled WGS sequence"/>
</dbReference>
<keyword evidence="2" id="KW-1185">Reference proteome</keyword>
<dbReference type="Gene3D" id="3.40.50.2000">
    <property type="entry name" value="Glycogen Phosphorylase B"/>
    <property type="match status" value="2"/>
</dbReference>
<dbReference type="EMBL" id="PDYG01000014">
    <property type="protein sequence ID" value="PHU38186.1"/>
    <property type="molecule type" value="Genomic_DNA"/>
</dbReference>
<evidence type="ECO:0000313" key="2">
    <source>
        <dbReference type="Proteomes" id="UP000224563"/>
    </source>
</evidence>
<accession>A0A2G3E4H7</accession>
<dbReference type="AlphaFoldDB" id="A0A2G3E4H7"/>
<organism evidence="1 2">
    <name type="scientific">Agathobacter ruminis</name>
    <dbReference type="NCBI Taxonomy" id="1712665"/>
    <lineage>
        <taxon>Bacteria</taxon>
        <taxon>Bacillati</taxon>
        <taxon>Bacillota</taxon>
        <taxon>Clostridia</taxon>
        <taxon>Lachnospirales</taxon>
        <taxon>Lachnospiraceae</taxon>
        <taxon>Agathobacter</taxon>
    </lineage>
</organism>
<evidence type="ECO:0000313" key="1">
    <source>
        <dbReference type="EMBL" id="PHU38186.1"/>
    </source>
</evidence>
<dbReference type="SUPFAM" id="SSF53756">
    <property type="entry name" value="UDP-Glycosyltransferase/glycogen phosphorylase"/>
    <property type="match status" value="1"/>
</dbReference>
<sequence>MVENMKAKKVCIISMGYMWFPVESGPSRFFQIAQTFVNSGYEVEVITTDFQHFKKAKRNTTQIMQQNYPFAITFIETKPYKKNVGVQRVISNRGVAKRLKQYLNQHITEYDAVYCSIPANNVAAVASEICKAHQVPFIVDIEDLWPEAMSMVVKNDRLRKILFHGFQRDAETTYRNCVAAIGTSEDYTARAVQYNHRDLPMETVYVGCNLADFDGGVAIHQQEVIKPDDEFWLTYAGSISTSYDIKNVIDAVSLCNQTLGESAAKKVHLQILGTGSEKEMLEAYVKEQHMEYVHFWGFTAYPRMAAALANSDVVINSFVKGAPQSIVNKVGDYLASGKPMINTLENPVFCRLVDKYQFGINVEPGKPEPLKEAILEYYQDQNAAVLAGRNARQLAETRFDRKTSYQKIVEVTSCAIDGKFC</sequence>
<dbReference type="Pfam" id="PF13692">
    <property type="entry name" value="Glyco_trans_1_4"/>
    <property type="match status" value="1"/>
</dbReference>
<name>A0A2G3E4H7_9FIRM</name>
<comment type="caution">
    <text evidence="1">The sequence shown here is derived from an EMBL/GenBank/DDBJ whole genome shotgun (WGS) entry which is preliminary data.</text>
</comment>
<keyword evidence="1" id="KW-0808">Transferase</keyword>
<dbReference type="GO" id="GO:0016740">
    <property type="term" value="F:transferase activity"/>
    <property type="evidence" value="ECO:0007669"/>
    <property type="project" value="UniProtKB-KW"/>
</dbReference>
<protein>
    <submittedName>
        <fullName evidence="1">Glycosyltransferase WbuB</fullName>
    </submittedName>
</protein>
<reference evidence="1 2" key="2">
    <citation type="submission" date="2017-10" db="EMBL/GenBank/DDBJ databases">
        <authorList>
            <person name="Banno H."/>
            <person name="Chua N.-H."/>
        </authorList>
    </citation>
    <scope>NUCLEOTIDE SEQUENCE [LARGE SCALE GENOMIC DNA]</scope>
    <source>
        <strain evidence="1 2">JK623</strain>
    </source>
</reference>
<dbReference type="CDD" id="cd03794">
    <property type="entry name" value="GT4_WbuB-like"/>
    <property type="match status" value="1"/>
</dbReference>
<dbReference type="PANTHER" id="PTHR12526">
    <property type="entry name" value="GLYCOSYLTRANSFERASE"/>
    <property type="match status" value="1"/>
</dbReference>
<gene>
    <name evidence="1" type="ORF">CSX02_04030</name>
</gene>